<protein>
    <submittedName>
        <fullName evidence="2">Uncharacterized protein</fullName>
    </submittedName>
</protein>
<dbReference type="AlphaFoldDB" id="A0A7J7LTP3"/>
<dbReference type="Proteomes" id="UP000541444">
    <property type="component" value="Unassembled WGS sequence"/>
</dbReference>
<feature type="chain" id="PRO_5029621662" evidence="1">
    <location>
        <begin position="17"/>
        <end position="154"/>
    </location>
</feature>
<evidence type="ECO:0000256" key="1">
    <source>
        <dbReference type="SAM" id="SignalP"/>
    </source>
</evidence>
<organism evidence="2 3">
    <name type="scientific">Kingdonia uniflora</name>
    <dbReference type="NCBI Taxonomy" id="39325"/>
    <lineage>
        <taxon>Eukaryota</taxon>
        <taxon>Viridiplantae</taxon>
        <taxon>Streptophyta</taxon>
        <taxon>Embryophyta</taxon>
        <taxon>Tracheophyta</taxon>
        <taxon>Spermatophyta</taxon>
        <taxon>Magnoliopsida</taxon>
        <taxon>Ranunculales</taxon>
        <taxon>Circaeasteraceae</taxon>
        <taxon>Kingdonia</taxon>
    </lineage>
</organism>
<reference evidence="2 3" key="1">
    <citation type="journal article" date="2020" name="IScience">
        <title>Genome Sequencing of the Endangered Kingdonia uniflora (Circaeasteraceae, Ranunculales) Reveals Potential Mechanisms of Evolutionary Specialization.</title>
        <authorList>
            <person name="Sun Y."/>
            <person name="Deng T."/>
            <person name="Zhang A."/>
            <person name="Moore M.J."/>
            <person name="Landis J.B."/>
            <person name="Lin N."/>
            <person name="Zhang H."/>
            <person name="Zhang X."/>
            <person name="Huang J."/>
            <person name="Zhang X."/>
            <person name="Sun H."/>
            <person name="Wang H."/>
        </authorList>
    </citation>
    <scope>NUCLEOTIDE SEQUENCE [LARGE SCALE GENOMIC DNA]</scope>
    <source>
        <strain evidence="2">TB1705</strain>
        <tissue evidence="2">Leaf</tissue>
    </source>
</reference>
<keyword evidence="1" id="KW-0732">Signal</keyword>
<name>A0A7J7LTP3_9MAGN</name>
<feature type="non-terminal residue" evidence="2">
    <location>
        <position position="1"/>
    </location>
</feature>
<feature type="signal peptide" evidence="1">
    <location>
        <begin position="1"/>
        <end position="16"/>
    </location>
</feature>
<accession>A0A7J7LTP3</accession>
<keyword evidence="3" id="KW-1185">Reference proteome</keyword>
<sequence length="154" mass="18413">WVWIYMLWCALSECENRECCEPNHHQPVLLLFPKVLPNENLFVAEIDINSSTIEWIMDREIKGKLNDEHTNEINNDTVRQCCILTIGHGFLQYFFQYKREWIFLLVAPKKQYFFQIQLAKNFLSCSHFYTTIQETTEPKLYALKDIRMSVPQCI</sequence>
<proteinExistence type="predicted"/>
<evidence type="ECO:0000313" key="2">
    <source>
        <dbReference type="EMBL" id="KAF6146041.1"/>
    </source>
</evidence>
<evidence type="ECO:0000313" key="3">
    <source>
        <dbReference type="Proteomes" id="UP000541444"/>
    </source>
</evidence>
<gene>
    <name evidence="2" type="ORF">GIB67_033400</name>
</gene>
<comment type="caution">
    <text evidence="2">The sequence shown here is derived from an EMBL/GenBank/DDBJ whole genome shotgun (WGS) entry which is preliminary data.</text>
</comment>
<dbReference type="EMBL" id="JACGCM010002017">
    <property type="protein sequence ID" value="KAF6146041.1"/>
    <property type="molecule type" value="Genomic_DNA"/>
</dbReference>